<protein>
    <submittedName>
        <fullName evidence="2">Uncharacterized protein</fullName>
    </submittedName>
</protein>
<feature type="compositionally biased region" description="Basic and acidic residues" evidence="1">
    <location>
        <begin position="44"/>
        <end position="79"/>
    </location>
</feature>
<feature type="region of interest" description="Disordered" evidence="1">
    <location>
        <begin position="19"/>
        <end position="79"/>
    </location>
</feature>
<proteinExistence type="predicted"/>
<evidence type="ECO:0000256" key="1">
    <source>
        <dbReference type="SAM" id="MobiDB-lite"/>
    </source>
</evidence>
<reference evidence="2 3" key="1">
    <citation type="submission" date="2024-09" db="EMBL/GenBank/DDBJ databases">
        <title>Chromosome-scale assembly of Riccia sorocarpa.</title>
        <authorList>
            <person name="Paukszto L."/>
        </authorList>
    </citation>
    <scope>NUCLEOTIDE SEQUENCE [LARGE SCALE GENOMIC DNA]</scope>
    <source>
        <strain evidence="2">LP-2024</strain>
        <tissue evidence="2">Aerial parts of the thallus</tissue>
    </source>
</reference>
<dbReference type="AlphaFoldDB" id="A0ABD3I6U2"/>
<gene>
    <name evidence="2" type="ORF">R1sor_017427</name>
</gene>
<accession>A0ABD3I6U2</accession>
<dbReference type="Proteomes" id="UP001633002">
    <property type="component" value="Unassembled WGS sequence"/>
</dbReference>
<name>A0ABD3I6U2_9MARC</name>
<keyword evidence="3" id="KW-1185">Reference proteome</keyword>
<evidence type="ECO:0000313" key="2">
    <source>
        <dbReference type="EMBL" id="KAL3699405.1"/>
    </source>
</evidence>
<comment type="caution">
    <text evidence="2">The sequence shown here is derived from an EMBL/GenBank/DDBJ whole genome shotgun (WGS) entry which is preliminary data.</text>
</comment>
<sequence>MPFLPTALDGRLERFEAAEKKAGKLREGSRRGWTVDPRLRQRAKGSDRRRGKDGRREREKRKERETEEENVERREKERVRGSRIRVGGRLRLLEKVKVSWTRCAGGRGELA</sequence>
<dbReference type="EMBL" id="JBJQOH010000001">
    <property type="protein sequence ID" value="KAL3699405.1"/>
    <property type="molecule type" value="Genomic_DNA"/>
</dbReference>
<feature type="compositionally biased region" description="Basic and acidic residues" evidence="1">
    <location>
        <begin position="19"/>
        <end position="30"/>
    </location>
</feature>
<organism evidence="2 3">
    <name type="scientific">Riccia sorocarpa</name>
    <dbReference type="NCBI Taxonomy" id="122646"/>
    <lineage>
        <taxon>Eukaryota</taxon>
        <taxon>Viridiplantae</taxon>
        <taxon>Streptophyta</taxon>
        <taxon>Embryophyta</taxon>
        <taxon>Marchantiophyta</taxon>
        <taxon>Marchantiopsida</taxon>
        <taxon>Marchantiidae</taxon>
        <taxon>Marchantiales</taxon>
        <taxon>Ricciaceae</taxon>
        <taxon>Riccia</taxon>
    </lineage>
</organism>
<evidence type="ECO:0000313" key="3">
    <source>
        <dbReference type="Proteomes" id="UP001633002"/>
    </source>
</evidence>